<evidence type="ECO:0000256" key="3">
    <source>
        <dbReference type="ARBA" id="ARBA00010387"/>
    </source>
</evidence>
<keyword evidence="6" id="KW-0456">Lyase</keyword>
<evidence type="ECO:0000256" key="6">
    <source>
        <dbReference type="ARBA" id="ARBA00023239"/>
    </source>
</evidence>
<evidence type="ECO:0000256" key="4">
    <source>
        <dbReference type="ARBA" id="ARBA00013068"/>
    </source>
</evidence>
<evidence type="ECO:0000256" key="2">
    <source>
        <dbReference type="ARBA" id="ARBA00004714"/>
    </source>
</evidence>
<reference evidence="8 9" key="1">
    <citation type="submission" date="2024-04" db="EMBL/GenBank/DDBJ databases">
        <authorList>
            <person name="Fracassetti M."/>
        </authorList>
    </citation>
    <scope>NUCLEOTIDE SEQUENCE [LARGE SCALE GENOMIC DNA]</scope>
</reference>
<dbReference type="GO" id="GO:0004332">
    <property type="term" value="F:fructose-bisphosphate aldolase activity"/>
    <property type="evidence" value="ECO:0007669"/>
    <property type="project" value="UniProtKB-EC"/>
</dbReference>
<feature type="region of interest" description="Disordered" evidence="7">
    <location>
        <begin position="100"/>
        <end position="119"/>
    </location>
</feature>
<dbReference type="AlphaFoldDB" id="A0AAV2FWH3"/>
<dbReference type="SUPFAM" id="SSF51569">
    <property type="entry name" value="Aldolase"/>
    <property type="match status" value="1"/>
</dbReference>
<evidence type="ECO:0000313" key="9">
    <source>
        <dbReference type="Proteomes" id="UP001497516"/>
    </source>
</evidence>
<dbReference type="Proteomes" id="UP001497516">
    <property type="component" value="Chromosome 7"/>
</dbReference>
<dbReference type="InterPro" id="IPR013785">
    <property type="entry name" value="Aldolase_TIM"/>
</dbReference>
<comment type="pathway">
    <text evidence="2">Carbohydrate degradation; glycolysis; D-glyceraldehyde 3-phosphate and glycerone phosphate from D-glucose: step 4/4.</text>
</comment>
<keyword evidence="5" id="KW-0324">Glycolysis</keyword>
<dbReference type="Gene3D" id="3.20.20.70">
    <property type="entry name" value="Aldolase class I"/>
    <property type="match status" value="1"/>
</dbReference>
<dbReference type="PANTHER" id="PTHR11627">
    <property type="entry name" value="FRUCTOSE-BISPHOSPHATE ALDOLASE"/>
    <property type="match status" value="1"/>
</dbReference>
<feature type="region of interest" description="Disordered" evidence="7">
    <location>
        <begin position="1"/>
        <end position="40"/>
    </location>
</feature>
<keyword evidence="9" id="KW-1185">Reference proteome</keyword>
<dbReference type="Pfam" id="PF00274">
    <property type="entry name" value="Glycolytic"/>
    <property type="match status" value="1"/>
</dbReference>
<accession>A0AAV2FWH3</accession>
<protein>
    <recommendedName>
        <fullName evidence="4">fructose-bisphosphate aldolase</fullName>
        <ecNumber evidence="4">4.1.2.13</ecNumber>
    </recommendedName>
</protein>
<dbReference type="InterPro" id="IPR000741">
    <property type="entry name" value="FBA_I"/>
</dbReference>
<evidence type="ECO:0000256" key="5">
    <source>
        <dbReference type="ARBA" id="ARBA00023152"/>
    </source>
</evidence>
<comment type="similarity">
    <text evidence="3">Belongs to the class I fructose-bisphosphate aldolase family.</text>
</comment>
<evidence type="ECO:0000313" key="8">
    <source>
        <dbReference type="EMBL" id="CAL1402671.1"/>
    </source>
</evidence>
<name>A0AAV2FWH3_9ROSI</name>
<evidence type="ECO:0000256" key="1">
    <source>
        <dbReference type="ARBA" id="ARBA00000441"/>
    </source>
</evidence>
<organism evidence="8 9">
    <name type="scientific">Linum trigynum</name>
    <dbReference type="NCBI Taxonomy" id="586398"/>
    <lineage>
        <taxon>Eukaryota</taxon>
        <taxon>Viridiplantae</taxon>
        <taxon>Streptophyta</taxon>
        <taxon>Embryophyta</taxon>
        <taxon>Tracheophyta</taxon>
        <taxon>Spermatophyta</taxon>
        <taxon>Magnoliopsida</taxon>
        <taxon>eudicotyledons</taxon>
        <taxon>Gunneridae</taxon>
        <taxon>Pentapetalae</taxon>
        <taxon>rosids</taxon>
        <taxon>fabids</taxon>
        <taxon>Malpighiales</taxon>
        <taxon>Linaceae</taxon>
        <taxon>Linum</taxon>
    </lineage>
</organism>
<proteinExistence type="inferred from homology"/>
<dbReference type="EC" id="4.1.2.13" evidence="4"/>
<dbReference type="GO" id="GO:0006096">
    <property type="term" value="P:glycolytic process"/>
    <property type="evidence" value="ECO:0007669"/>
    <property type="project" value="UniProtKB-KW"/>
</dbReference>
<evidence type="ECO:0000256" key="7">
    <source>
        <dbReference type="SAM" id="MobiDB-lite"/>
    </source>
</evidence>
<dbReference type="EMBL" id="OZ034820">
    <property type="protein sequence ID" value="CAL1402671.1"/>
    <property type="molecule type" value="Genomic_DNA"/>
</dbReference>
<feature type="compositionally biased region" description="Basic and acidic residues" evidence="7">
    <location>
        <begin position="1"/>
        <end position="29"/>
    </location>
</feature>
<gene>
    <name evidence="8" type="ORF">LTRI10_LOCUS42657</name>
</gene>
<sequence>MEAWERVWGRLDEDRTNGEVSRKPHEQTRASHGRASEQSGRVIFAEATHGQPMKSTRPCHPGRSTLKAWAGKEENWKKAHDALLTRCKANSEAVLGKYKGDATPAEGASESLHVKDYKY</sequence>
<comment type="catalytic activity">
    <reaction evidence="1">
        <text>beta-D-fructose 1,6-bisphosphate = D-glyceraldehyde 3-phosphate + dihydroxyacetone phosphate</text>
        <dbReference type="Rhea" id="RHEA:14729"/>
        <dbReference type="ChEBI" id="CHEBI:32966"/>
        <dbReference type="ChEBI" id="CHEBI:57642"/>
        <dbReference type="ChEBI" id="CHEBI:59776"/>
        <dbReference type="EC" id="4.1.2.13"/>
    </reaction>
</comment>